<name>A0A923NH01_9FIRM</name>
<protein>
    <submittedName>
        <fullName evidence="2">Uncharacterized protein</fullName>
    </submittedName>
</protein>
<organism evidence="2 3">
    <name type="scientific">Zhenpiania hominis</name>
    <dbReference type="NCBI Taxonomy" id="2763644"/>
    <lineage>
        <taxon>Bacteria</taxon>
        <taxon>Bacillati</taxon>
        <taxon>Bacillota</taxon>
        <taxon>Clostridia</taxon>
        <taxon>Peptostreptococcales</taxon>
        <taxon>Anaerovoracaceae</taxon>
        <taxon>Zhenpiania</taxon>
    </lineage>
</organism>
<keyword evidence="3" id="KW-1185">Reference proteome</keyword>
<feature type="transmembrane region" description="Helical" evidence="1">
    <location>
        <begin position="12"/>
        <end position="31"/>
    </location>
</feature>
<dbReference type="RefSeq" id="WP_187302016.1">
    <property type="nucleotide sequence ID" value="NZ_CBCTQH010000003.1"/>
</dbReference>
<feature type="transmembrane region" description="Helical" evidence="1">
    <location>
        <begin position="43"/>
        <end position="64"/>
    </location>
</feature>
<accession>A0A923NH01</accession>
<dbReference type="Proteomes" id="UP000602647">
    <property type="component" value="Unassembled WGS sequence"/>
</dbReference>
<evidence type="ECO:0000313" key="3">
    <source>
        <dbReference type="Proteomes" id="UP000602647"/>
    </source>
</evidence>
<gene>
    <name evidence="2" type="ORF">H9L42_03245</name>
</gene>
<dbReference type="AlphaFoldDB" id="A0A923NH01"/>
<evidence type="ECO:0000256" key="1">
    <source>
        <dbReference type="SAM" id="Phobius"/>
    </source>
</evidence>
<reference evidence="2" key="1">
    <citation type="submission" date="2020-08" db="EMBL/GenBank/DDBJ databases">
        <title>Genome public.</title>
        <authorList>
            <person name="Liu C."/>
            <person name="Sun Q."/>
        </authorList>
    </citation>
    <scope>NUCLEOTIDE SEQUENCE</scope>
    <source>
        <strain evidence="2">BX12</strain>
    </source>
</reference>
<comment type="caution">
    <text evidence="2">The sequence shown here is derived from an EMBL/GenBank/DDBJ whole genome shotgun (WGS) entry which is preliminary data.</text>
</comment>
<sequence length="410" mass="47172">MELIPAGTAVYLAIYALFDIGFETAFFLWFFEPKRPKKRSCVLYIALLFLWNAESMYTTIYLPYEDHFFNSAGYEIISSLIFFALFLLVLQLCAKGNPVRSFAIWQLLDYASLPALFLCSLIRKLAGWPSPMESVTISDFPDCACTFIAYLLTALLLKRFAARWEKKLQRMPLFIAWIILLFENASALLSITDLNTPDYFIGGISATLNIGMALFLLSFILALLIAIALSIASARAAEQTSRLVQAQLELQHNYYASMSKTQTMLRGLRHDLANHLSVLSALKESGREEKLRQYEDSLLDFCTRIEEQAAPDPKWENWKLPGLTPQEHHAFCSALERLLQHPGIPEHAARVCRNMDSLEILFSKNQISKRTLRRIKKDIYWEVISQISNRHQIHPHWKEGDDQWEFILNF</sequence>
<keyword evidence="1" id="KW-0472">Membrane</keyword>
<feature type="transmembrane region" description="Helical" evidence="1">
    <location>
        <begin position="76"/>
        <end position="95"/>
    </location>
</feature>
<keyword evidence="1" id="KW-1133">Transmembrane helix</keyword>
<feature type="transmembrane region" description="Helical" evidence="1">
    <location>
        <begin position="173"/>
        <end position="192"/>
    </location>
</feature>
<keyword evidence="1" id="KW-0812">Transmembrane</keyword>
<dbReference type="EMBL" id="JACRYT010000002">
    <property type="protein sequence ID" value="MBC6678841.1"/>
    <property type="molecule type" value="Genomic_DNA"/>
</dbReference>
<feature type="transmembrane region" description="Helical" evidence="1">
    <location>
        <begin position="107"/>
        <end position="126"/>
    </location>
</feature>
<evidence type="ECO:0000313" key="2">
    <source>
        <dbReference type="EMBL" id="MBC6678841.1"/>
    </source>
</evidence>
<proteinExistence type="predicted"/>
<feature type="transmembrane region" description="Helical" evidence="1">
    <location>
        <begin position="212"/>
        <end position="232"/>
    </location>
</feature>
<feature type="transmembrane region" description="Helical" evidence="1">
    <location>
        <begin position="138"/>
        <end position="161"/>
    </location>
</feature>